<dbReference type="InterPro" id="IPR027417">
    <property type="entry name" value="P-loop_NTPase"/>
</dbReference>
<dbReference type="Gene3D" id="3.40.50.300">
    <property type="entry name" value="P-loop containing nucleotide triphosphate hydrolases"/>
    <property type="match status" value="2"/>
</dbReference>
<dbReference type="InterPro" id="IPR044742">
    <property type="entry name" value="DEAD/DEAH_RhlB"/>
</dbReference>
<dbReference type="PROSITE" id="PS51194">
    <property type="entry name" value="HELICASE_CTER"/>
    <property type="match status" value="1"/>
</dbReference>
<dbReference type="Pfam" id="PF00270">
    <property type="entry name" value="DEAD"/>
    <property type="match status" value="1"/>
</dbReference>
<dbReference type="PANTHER" id="PTHR47959">
    <property type="entry name" value="ATP-DEPENDENT RNA HELICASE RHLE-RELATED"/>
    <property type="match status" value="1"/>
</dbReference>
<evidence type="ECO:0000256" key="4">
    <source>
        <dbReference type="ARBA" id="ARBA00022840"/>
    </source>
</evidence>
<dbReference type="RefSeq" id="WP_282219965.1">
    <property type="nucleotide sequence ID" value="NZ_CP118246.1"/>
</dbReference>
<evidence type="ECO:0000256" key="6">
    <source>
        <dbReference type="RuleBase" id="RU000492"/>
    </source>
</evidence>
<reference evidence="10 11" key="1">
    <citation type="submission" date="2023-02" db="EMBL/GenBank/DDBJ databases">
        <title>Devosia algicola sp. nov., isolated from the phycosphere of marine algae.</title>
        <authorList>
            <person name="Kim J.M."/>
            <person name="Lee J.K."/>
            <person name="Choi B.J."/>
            <person name="Bayburt H."/>
            <person name="Jeon C.O."/>
        </authorList>
    </citation>
    <scope>NUCLEOTIDE SEQUENCE [LARGE SCALE GENOMIC DNA]</scope>
    <source>
        <strain evidence="10 11">G20-9</strain>
    </source>
</reference>
<evidence type="ECO:0000313" key="10">
    <source>
        <dbReference type="EMBL" id="WDR03574.1"/>
    </source>
</evidence>
<dbReference type="PANTHER" id="PTHR47959:SF1">
    <property type="entry name" value="ATP-DEPENDENT RNA HELICASE DBPA"/>
    <property type="match status" value="1"/>
</dbReference>
<organism evidence="10 11">
    <name type="scientific">Devosia algicola</name>
    <dbReference type="NCBI Taxonomy" id="3026418"/>
    <lineage>
        <taxon>Bacteria</taxon>
        <taxon>Pseudomonadati</taxon>
        <taxon>Pseudomonadota</taxon>
        <taxon>Alphaproteobacteria</taxon>
        <taxon>Hyphomicrobiales</taxon>
        <taxon>Devosiaceae</taxon>
        <taxon>Devosia</taxon>
    </lineage>
</organism>
<dbReference type="SMART" id="SM00490">
    <property type="entry name" value="HELICc"/>
    <property type="match status" value="1"/>
</dbReference>
<dbReference type="InterPro" id="IPR000629">
    <property type="entry name" value="RNA-helicase_DEAD-box_CS"/>
</dbReference>
<evidence type="ECO:0000259" key="9">
    <source>
        <dbReference type="PROSITE" id="PS51194"/>
    </source>
</evidence>
<keyword evidence="11" id="KW-1185">Reference proteome</keyword>
<dbReference type="CDD" id="cd12252">
    <property type="entry name" value="RRM_DbpA"/>
    <property type="match status" value="1"/>
</dbReference>
<name>A0ABY7YQP4_9HYPH</name>
<dbReference type="SMART" id="SM00487">
    <property type="entry name" value="DEXDc"/>
    <property type="match status" value="1"/>
</dbReference>
<dbReference type="InterPro" id="IPR014001">
    <property type="entry name" value="Helicase_ATP-bd"/>
</dbReference>
<dbReference type="PROSITE" id="PS00039">
    <property type="entry name" value="DEAD_ATP_HELICASE"/>
    <property type="match status" value="1"/>
</dbReference>
<sequence>MSLPETIVVPLARAMAAKGYKNLTEVQSAILAGDAQGQDLLVSAQTGSGKTVAFGMAIAPTLLEGADRFTEQGAPLALIIAPTRELALQVQRELDWLYAETGAKTASCVGGMDMRTERRALERGAQIVVGTPGRLRDHITKGVLDTSALRAVVLDEADEMLDLGFREDLEFILDAAPADRRTLLFSATVPRQIANLAKTFQKDALRIAATSAASQHADIDYKLVLIPAAERENAIINTLLYFDSANTIVFASTREGVKHLSARLHNRGFDVVTLSGELSQSERTNALQSMRDGRARICVATDVAARGIDLPNLDLVIHADMPTNPDTLLHRSGRTGRAGRKGTCVLIVPMHRRNAVQRVLKMAKLGVAYMAAPTSNDIEARYRESILNDASLSKTPSEDETAIVAELMALHSPQAIAAAYLRQQIAARPAPEELSENMAPDKPGPSDPREKARFETGVWFKVSVGRKHRAEPRWLLPLICKAGGVTKAAIGSIRIFDTESHFEVSTPKAEAFAAAIARNGSGERGVTISAIDGDSPPSGKRTFPKSPRRPEGPVERYDPTASRPERADRAARYGAGPSDVDVVNPRAEKINPKDKGKPKWKDKTKPATASAPGPKKAKVAKKKDHKTKRKPQY</sequence>
<dbReference type="Pfam" id="PF00271">
    <property type="entry name" value="Helicase_C"/>
    <property type="match status" value="1"/>
</dbReference>
<evidence type="ECO:0000256" key="2">
    <source>
        <dbReference type="ARBA" id="ARBA00022801"/>
    </source>
</evidence>
<dbReference type="CDD" id="cd18787">
    <property type="entry name" value="SF2_C_DEAD"/>
    <property type="match status" value="1"/>
</dbReference>
<feature type="domain" description="Helicase ATP-binding" evidence="8">
    <location>
        <begin position="31"/>
        <end position="207"/>
    </location>
</feature>
<feature type="compositionally biased region" description="Basic and acidic residues" evidence="7">
    <location>
        <begin position="586"/>
        <end position="605"/>
    </location>
</feature>
<feature type="compositionally biased region" description="Basic residues" evidence="7">
    <location>
        <begin position="615"/>
        <end position="633"/>
    </location>
</feature>
<dbReference type="EMBL" id="CP118246">
    <property type="protein sequence ID" value="WDR03574.1"/>
    <property type="molecule type" value="Genomic_DNA"/>
</dbReference>
<proteinExistence type="inferred from homology"/>
<dbReference type="InterPro" id="IPR005580">
    <property type="entry name" value="DbpA/CsdA_RNA-bd_dom"/>
</dbReference>
<dbReference type="CDD" id="cd00268">
    <property type="entry name" value="DEADc"/>
    <property type="match status" value="1"/>
</dbReference>
<evidence type="ECO:0000256" key="5">
    <source>
        <dbReference type="ARBA" id="ARBA00038437"/>
    </source>
</evidence>
<feature type="region of interest" description="Disordered" evidence="7">
    <location>
        <begin position="525"/>
        <end position="633"/>
    </location>
</feature>
<evidence type="ECO:0000256" key="7">
    <source>
        <dbReference type="SAM" id="MobiDB-lite"/>
    </source>
</evidence>
<feature type="domain" description="Helicase C-terminal" evidence="9">
    <location>
        <begin position="234"/>
        <end position="379"/>
    </location>
</feature>
<feature type="compositionally biased region" description="Basic and acidic residues" evidence="7">
    <location>
        <begin position="548"/>
        <end position="571"/>
    </location>
</feature>
<feature type="region of interest" description="Disordered" evidence="7">
    <location>
        <begin position="431"/>
        <end position="451"/>
    </location>
</feature>
<dbReference type="Pfam" id="PF03880">
    <property type="entry name" value="DbpA"/>
    <property type="match status" value="1"/>
</dbReference>
<keyword evidence="3 6" id="KW-0347">Helicase</keyword>
<dbReference type="GO" id="GO:0004386">
    <property type="term" value="F:helicase activity"/>
    <property type="evidence" value="ECO:0007669"/>
    <property type="project" value="UniProtKB-KW"/>
</dbReference>
<dbReference type="InterPro" id="IPR011545">
    <property type="entry name" value="DEAD/DEAH_box_helicase_dom"/>
</dbReference>
<evidence type="ECO:0000259" key="8">
    <source>
        <dbReference type="PROSITE" id="PS51192"/>
    </source>
</evidence>
<dbReference type="Gene3D" id="3.30.70.330">
    <property type="match status" value="1"/>
</dbReference>
<dbReference type="InterPro" id="IPR012677">
    <property type="entry name" value="Nucleotide-bd_a/b_plait_sf"/>
</dbReference>
<evidence type="ECO:0000313" key="11">
    <source>
        <dbReference type="Proteomes" id="UP001220530"/>
    </source>
</evidence>
<dbReference type="PROSITE" id="PS51192">
    <property type="entry name" value="HELICASE_ATP_BIND_1"/>
    <property type="match status" value="1"/>
</dbReference>
<keyword evidence="1 6" id="KW-0547">Nucleotide-binding</keyword>
<gene>
    <name evidence="10" type="ORF">PSQ19_05670</name>
</gene>
<evidence type="ECO:0000256" key="1">
    <source>
        <dbReference type="ARBA" id="ARBA00022741"/>
    </source>
</evidence>
<accession>A0ABY7YQP4</accession>
<dbReference type="SUPFAM" id="SSF52540">
    <property type="entry name" value="P-loop containing nucleoside triphosphate hydrolases"/>
    <property type="match status" value="1"/>
</dbReference>
<dbReference type="Proteomes" id="UP001220530">
    <property type="component" value="Chromosome"/>
</dbReference>
<dbReference type="InterPro" id="IPR001650">
    <property type="entry name" value="Helicase_C-like"/>
</dbReference>
<protein>
    <submittedName>
        <fullName evidence="10">DEAD/DEAH box helicase</fullName>
    </submittedName>
</protein>
<comment type="similarity">
    <text evidence="5 6">Belongs to the DEAD box helicase family.</text>
</comment>
<evidence type="ECO:0000256" key="3">
    <source>
        <dbReference type="ARBA" id="ARBA00022806"/>
    </source>
</evidence>
<keyword evidence="2 6" id="KW-0378">Hydrolase</keyword>
<keyword evidence="4 6" id="KW-0067">ATP-binding</keyword>
<dbReference type="InterPro" id="IPR050079">
    <property type="entry name" value="DEAD_box_RNA_helicase"/>
</dbReference>